<sequence>MDNSLAINECLYFTSNRLARQTEKLAKRAYQPTGISPTYNYILLTVDQSGTITLHELAKKMGIAPSTMSRFIKFLVEKKLLNKQIGWRKIELSLSSQGKQLMPTIKACYRQLDEQVNSLISQQEKEKLIRLLNQQFLKF</sequence>
<dbReference type="Proteomes" id="UP000051451">
    <property type="component" value="Unassembled WGS sequence"/>
</dbReference>
<evidence type="ECO:0000259" key="4">
    <source>
        <dbReference type="PROSITE" id="PS50995"/>
    </source>
</evidence>
<dbReference type="GO" id="GO:0003677">
    <property type="term" value="F:DNA binding"/>
    <property type="evidence" value="ECO:0007669"/>
    <property type="project" value="UniProtKB-KW"/>
</dbReference>
<dbReference type="STRING" id="1423750.FC89_GL000963"/>
<keyword evidence="1" id="KW-0805">Transcription regulation</keyword>
<dbReference type="InterPro" id="IPR036390">
    <property type="entry name" value="WH_DNA-bd_sf"/>
</dbReference>
<reference evidence="5 6" key="1">
    <citation type="journal article" date="2015" name="Genome Announc.">
        <title>Expanding the biotechnology potential of lactobacilli through comparative genomics of 213 strains and associated genera.</title>
        <authorList>
            <person name="Sun Z."/>
            <person name="Harris H.M."/>
            <person name="McCann A."/>
            <person name="Guo C."/>
            <person name="Argimon S."/>
            <person name="Zhang W."/>
            <person name="Yang X."/>
            <person name="Jeffery I.B."/>
            <person name="Cooney J.C."/>
            <person name="Kagawa T.F."/>
            <person name="Liu W."/>
            <person name="Song Y."/>
            <person name="Salvetti E."/>
            <person name="Wrobel A."/>
            <person name="Rasinkangas P."/>
            <person name="Parkhill J."/>
            <person name="Rea M.C."/>
            <person name="O'Sullivan O."/>
            <person name="Ritari J."/>
            <person name="Douillard F.P."/>
            <person name="Paul Ross R."/>
            <person name="Yang R."/>
            <person name="Briner A.E."/>
            <person name="Felis G.E."/>
            <person name="de Vos W.M."/>
            <person name="Barrangou R."/>
            <person name="Klaenhammer T.R."/>
            <person name="Caufield P.W."/>
            <person name="Cui Y."/>
            <person name="Zhang H."/>
            <person name="O'Toole P.W."/>
        </authorList>
    </citation>
    <scope>NUCLEOTIDE SEQUENCE [LARGE SCALE GENOMIC DNA]</scope>
    <source>
        <strain evidence="5 6">DSM 18630</strain>
    </source>
</reference>
<dbReference type="PATRIC" id="fig|1423750.3.peg.987"/>
<evidence type="ECO:0000313" key="6">
    <source>
        <dbReference type="Proteomes" id="UP000051451"/>
    </source>
</evidence>
<proteinExistence type="predicted"/>
<evidence type="ECO:0000256" key="3">
    <source>
        <dbReference type="ARBA" id="ARBA00023163"/>
    </source>
</evidence>
<keyword evidence="6" id="KW-1185">Reference proteome</keyword>
<name>A0A0R1VJR1_9LACO</name>
<protein>
    <recommendedName>
        <fullName evidence="4">HTH marR-type domain-containing protein</fullName>
    </recommendedName>
</protein>
<dbReference type="OrthoDB" id="1551170at2"/>
<dbReference type="InterPro" id="IPR036388">
    <property type="entry name" value="WH-like_DNA-bd_sf"/>
</dbReference>
<dbReference type="Gene3D" id="1.10.10.10">
    <property type="entry name" value="Winged helix-like DNA-binding domain superfamily/Winged helix DNA-binding domain"/>
    <property type="match status" value="1"/>
</dbReference>
<dbReference type="SMART" id="SM00347">
    <property type="entry name" value="HTH_MARR"/>
    <property type="match status" value="1"/>
</dbReference>
<feature type="domain" description="HTH marR-type" evidence="4">
    <location>
        <begin position="8"/>
        <end position="137"/>
    </location>
</feature>
<dbReference type="EMBL" id="AZGB01000016">
    <property type="protein sequence ID" value="KRM06096.1"/>
    <property type="molecule type" value="Genomic_DNA"/>
</dbReference>
<dbReference type="GO" id="GO:0003700">
    <property type="term" value="F:DNA-binding transcription factor activity"/>
    <property type="evidence" value="ECO:0007669"/>
    <property type="project" value="InterPro"/>
</dbReference>
<keyword evidence="2" id="KW-0238">DNA-binding</keyword>
<comment type="caution">
    <text evidence="5">The sequence shown here is derived from an EMBL/GenBank/DDBJ whole genome shotgun (WGS) entry which is preliminary data.</text>
</comment>
<organism evidence="5 6">
    <name type="scientific">Liquorilactobacillus ghanensis DSM 18630</name>
    <dbReference type="NCBI Taxonomy" id="1423750"/>
    <lineage>
        <taxon>Bacteria</taxon>
        <taxon>Bacillati</taxon>
        <taxon>Bacillota</taxon>
        <taxon>Bacilli</taxon>
        <taxon>Lactobacillales</taxon>
        <taxon>Lactobacillaceae</taxon>
        <taxon>Liquorilactobacillus</taxon>
    </lineage>
</organism>
<evidence type="ECO:0000256" key="2">
    <source>
        <dbReference type="ARBA" id="ARBA00023125"/>
    </source>
</evidence>
<evidence type="ECO:0000256" key="1">
    <source>
        <dbReference type="ARBA" id="ARBA00023015"/>
    </source>
</evidence>
<accession>A0A0R1VJR1</accession>
<dbReference type="Pfam" id="PF01047">
    <property type="entry name" value="MarR"/>
    <property type="match status" value="1"/>
</dbReference>
<keyword evidence="3" id="KW-0804">Transcription</keyword>
<dbReference type="SUPFAM" id="SSF46785">
    <property type="entry name" value="Winged helix' DNA-binding domain"/>
    <property type="match status" value="1"/>
</dbReference>
<dbReference type="AlphaFoldDB" id="A0A0R1VJR1"/>
<dbReference type="GeneID" id="98318990"/>
<dbReference type="RefSeq" id="WP_057871715.1">
    <property type="nucleotide sequence ID" value="NZ_AZGB01000016.1"/>
</dbReference>
<evidence type="ECO:0000313" key="5">
    <source>
        <dbReference type="EMBL" id="KRM06096.1"/>
    </source>
</evidence>
<gene>
    <name evidence="5" type="ORF">FC89_GL000963</name>
</gene>
<dbReference type="PANTHER" id="PTHR42756">
    <property type="entry name" value="TRANSCRIPTIONAL REGULATOR, MARR"/>
    <property type="match status" value="1"/>
</dbReference>
<dbReference type="PROSITE" id="PS50995">
    <property type="entry name" value="HTH_MARR_2"/>
    <property type="match status" value="1"/>
</dbReference>
<dbReference type="InterPro" id="IPR000835">
    <property type="entry name" value="HTH_MarR-typ"/>
</dbReference>
<dbReference type="PANTHER" id="PTHR42756:SF1">
    <property type="entry name" value="TRANSCRIPTIONAL REPRESSOR OF EMRAB OPERON"/>
    <property type="match status" value="1"/>
</dbReference>